<reference evidence="2" key="1">
    <citation type="submission" date="2019-06" db="EMBL/GenBank/DDBJ databases">
        <title>Genomics analysis of Aphanomyces spp. identifies a new class of oomycete effector associated with host adaptation.</title>
        <authorList>
            <person name="Gaulin E."/>
        </authorList>
    </citation>
    <scope>NUCLEOTIDE SEQUENCE</scope>
    <source>
        <strain evidence="2">CBS 578.67</strain>
    </source>
</reference>
<dbReference type="EMBL" id="VJMH01001059">
    <property type="protein sequence ID" value="KAF0713381.1"/>
    <property type="molecule type" value="Genomic_DNA"/>
</dbReference>
<organism evidence="2">
    <name type="scientific">Aphanomyces stellatus</name>
    <dbReference type="NCBI Taxonomy" id="120398"/>
    <lineage>
        <taxon>Eukaryota</taxon>
        <taxon>Sar</taxon>
        <taxon>Stramenopiles</taxon>
        <taxon>Oomycota</taxon>
        <taxon>Saprolegniomycetes</taxon>
        <taxon>Saprolegniales</taxon>
        <taxon>Verrucalvaceae</taxon>
        <taxon>Aphanomyces</taxon>
    </lineage>
</organism>
<name>A0A6A4ZLC0_9STRA</name>
<dbReference type="OrthoDB" id="78508at2759"/>
<dbReference type="Pfam" id="PF19040">
    <property type="entry name" value="SGNH"/>
    <property type="match status" value="1"/>
</dbReference>
<comment type="caution">
    <text evidence="2">The sequence shown here is derived from an EMBL/GenBank/DDBJ whole genome shotgun (WGS) entry which is preliminary data.</text>
</comment>
<dbReference type="InterPro" id="IPR043968">
    <property type="entry name" value="SGNH"/>
</dbReference>
<feature type="domain" description="SGNH" evidence="1">
    <location>
        <begin position="148"/>
        <end position="368"/>
    </location>
</feature>
<feature type="non-terminal residue" evidence="2">
    <location>
        <position position="1"/>
    </location>
</feature>
<evidence type="ECO:0000313" key="2">
    <source>
        <dbReference type="EMBL" id="KAF0713381.1"/>
    </source>
</evidence>
<gene>
    <name evidence="2" type="ORF">As57867_004359</name>
</gene>
<evidence type="ECO:0000259" key="1">
    <source>
        <dbReference type="Pfam" id="PF19040"/>
    </source>
</evidence>
<proteinExistence type="predicted"/>
<sequence>IKPQPVNRTAFREHNQWLIGLVEHAITAANATILDLSDNYCWEDRCNVVDHDGTPIMKDSNTFTSAFAAEYLSVVDQVVAAAVEDIEDDEDTTELINTSRGPRVEAPTVAKINHGVGDFTPDIDIEDVVSTGVESWGARQVMNPGQSNVIFTWGDSHANQVKPRFLNRFMAHHAKTNHSKFPTIYFRSIDAHAMLPCLDSYQPTLDAIKALKPKVLLHSINWQRYLRPTGHDSDKQSEPPQCCAADYAVDRCEHQRPKDVVAFLTQFQKDMAELASSGIRVFIATMNPEGDQFDPKHMLSGDEVGDVRPVSKSAYREAHKVLVGLVEAAIHGANATLLDYSDNYCWEDVCQVVDMYGMPLMKDSNHLRTNFAFNYLSVVDQVITAAMS</sequence>
<accession>A0A6A4ZLC0</accession>
<dbReference type="AlphaFoldDB" id="A0A6A4ZLC0"/>
<protein>
    <recommendedName>
        <fullName evidence="1">SGNH domain-containing protein</fullName>
    </recommendedName>
</protein>